<dbReference type="PROSITE" id="PS01174">
    <property type="entry name" value="LIPASE_GDXG_SER"/>
    <property type="match status" value="1"/>
</dbReference>
<sequence>MATISPDPRLNLPVSKQQKHYPHGVVEEIEGLIRVRRDGHVERPPIIPNVPSTFALESTSILAKDIVIDKAMNLWSRIYIPTTTNTGKLPLLIYFHGGGFCVGSASWRCYHEFLTNLVSKSNCVIISVNYRLAPENRLPAAYEDGYNTLMWVKHQAVSMSNEHQWWLSRCNMSRLFLAGDSAGANIAYHVAIRVGSNIESKVLNPLVLKGIILVQPFFGGESRTGSEKHANQPPNSALTLSTSDTYWRLSLPSGANRDHPWCNPQANGAPKLRDLRLPAILLCVSEMDILKDRNIEFGNALVSVGKKVEVAVCKGVGHAFQVLQSSHLSKSRTQELISHISAFLNV</sequence>
<comment type="caution">
    <text evidence="4">The sequence shown here is derived from an EMBL/GenBank/DDBJ whole genome shotgun (WGS) entry which is preliminary data.</text>
</comment>
<evidence type="ECO:0000256" key="1">
    <source>
        <dbReference type="ARBA" id="ARBA00010515"/>
    </source>
</evidence>
<dbReference type="PANTHER" id="PTHR23024:SF589">
    <property type="entry name" value="CARBOXYLESTERASE 17-RELATED"/>
    <property type="match status" value="1"/>
</dbReference>
<proteinExistence type="inferred from homology"/>
<dbReference type="InterPro" id="IPR033140">
    <property type="entry name" value="Lipase_GDXG_put_SER_AS"/>
</dbReference>
<evidence type="ECO:0000259" key="3">
    <source>
        <dbReference type="Pfam" id="PF07859"/>
    </source>
</evidence>
<comment type="similarity">
    <text evidence="1">Belongs to the 'GDXG' lipolytic enzyme family.</text>
</comment>
<evidence type="ECO:0000256" key="2">
    <source>
        <dbReference type="PROSITE-ProRule" id="PRU10038"/>
    </source>
</evidence>
<dbReference type="Proteomes" id="UP000813462">
    <property type="component" value="Unassembled WGS sequence"/>
</dbReference>
<accession>A0A978VIH6</accession>
<dbReference type="InterPro" id="IPR029058">
    <property type="entry name" value="AB_hydrolase_fold"/>
</dbReference>
<dbReference type="InterPro" id="IPR013094">
    <property type="entry name" value="AB_hydrolase_3"/>
</dbReference>
<dbReference type="PANTHER" id="PTHR23024">
    <property type="entry name" value="ARYLACETAMIDE DEACETYLASE"/>
    <property type="match status" value="1"/>
</dbReference>
<reference evidence="4" key="1">
    <citation type="journal article" date="2021" name="Front. Plant Sci.">
        <title>Chromosome-Scale Genome Assembly for Chinese Sour Jujube and Insights Into Its Genome Evolution and Domestication Signature.</title>
        <authorList>
            <person name="Shen L.-Y."/>
            <person name="Luo H."/>
            <person name="Wang X.-L."/>
            <person name="Wang X.-M."/>
            <person name="Qiu X.-J."/>
            <person name="Liu H."/>
            <person name="Zhou S.-S."/>
            <person name="Jia K.-H."/>
            <person name="Nie S."/>
            <person name="Bao Y.-T."/>
            <person name="Zhang R.-G."/>
            <person name="Yun Q.-Z."/>
            <person name="Chai Y.-H."/>
            <person name="Lu J.-Y."/>
            <person name="Li Y."/>
            <person name="Zhao S.-W."/>
            <person name="Mao J.-F."/>
            <person name="Jia S.-G."/>
            <person name="Mao Y.-M."/>
        </authorList>
    </citation>
    <scope>NUCLEOTIDE SEQUENCE</scope>
    <source>
        <strain evidence="4">AT0</strain>
        <tissue evidence="4">Leaf</tissue>
    </source>
</reference>
<dbReference type="AlphaFoldDB" id="A0A978VIH6"/>
<organism evidence="4 5">
    <name type="scientific">Ziziphus jujuba var. spinosa</name>
    <dbReference type="NCBI Taxonomy" id="714518"/>
    <lineage>
        <taxon>Eukaryota</taxon>
        <taxon>Viridiplantae</taxon>
        <taxon>Streptophyta</taxon>
        <taxon>Embryophyta</taxon>
        <taxon>Tracheophyta</taxon>
        <taxon>Spermatophyta</taxon>
        <taxon>Magnoliopsida</taxon>
        <taxon>eudicotyledons</taxon>
        <taxon>Gunneridae</taxon>
        <taxon>Pentapetalae</taxon>
        <taxon>rosids</taxon>
        <taxon>fabids</taxon>
        <taxon>Rosales</taxon>
        <taxon>Rhamnaceae</taxon>
        <taxon>Paliureae</taxon>
        <taxon>Ziziphus</taxon>
    </lineage>
</organism>
<gene>
    <name evidence="4" type="ORF">FEM48_Zijuj04G0071000</name>
</gene>
<feature type="domain" description="Alpha/beta hydrolase fold-3" evidence="3">
    <location>
        <begin position="92"/>
        <end position="321"/>
    </location>
</feature>
<evidence type="ECO:0000313" key="5">
    <source>
        <dbReference type="Proteomes" id="UP000813462"/>
    </source>
</evidence>
<dbReference type="EMBL" id="JAEACU010000004">
    <property type="protein sequence ID" value="KAH7532895.1"/>
    <property type="molecule type" value="Genomic_DNA"/>
</dbReference>
<dbReference type="GO" id="GO:0016787">
    <property type="term" value="F:hydrolase activity"/>
    <property type="evidence" value="ECO:0007669"/>
    <property type="project" value="InterPro"/>
</dbReference>
<dbReference type="Gene3D" id="3.40.50.1820">
    <property type="entry name" value="alpha/beta hydrolase"/>
    <property type="match status" value="1"/>
</dbReference>
<feature type="active site" evidence="2">
    <location>
        <position position="181"/>
    </location>
</feature>
<protein>
    <recommendedName>
        <fullName evidence="3">Alpha/beta hydrolase fold-3 domain-containing protein</fullName>
    </recommendedName>
</protein>
<dbReference type="Pfam" id="PF07859">
    <property type="entry name" value="Abhydrolase_3"/>
    <property type="match status" value="1"/>
</dbReference>
<dbReference type="SUPFAM" id="SSF53474">
    <property type="entry name" value="alpha/beta-Hydrolases"/>
    <property type="match status" value="1"/>
</dbReference>
<dbReference type="InterPro" id="IPR050466">
    <property type="entry name" value="Carboxylest/Gibb_receptor"/>
</dbReference>
<name>A0A978VIH6_ZIZJJ</name>
<evidence type="ECO:0000313" key="4">
    <source>
        <dbReference type="EMBL" id="KAH7532895.1"/>
    </source>
</evidence>